<dbReference type="OrthoDB" id="9768668at2"/>
<accession>A0A1N6T857</accession>
<dbReference type="CDD" id="cd00616">
    <property type="entry name" value="AHBA_syn"/>
    <property type="match status" value="1"/>
</dbReference>
<dbReference type="AlphaFoldDB" id="A0A1N6T857"/>
<evidence type="ECO:0000256" key="2">
    <source>
        <dbReference type="RuleBase" id="RU004508"/>
    </source>
</evidence>
<dbReference type="Proteomes" id="UP000323956">
    <property type="component" value="Unassembled WGS sequence"/>
</dbReference>
<keyword evidence="2" id="KW-0663">Pyridoxal phosphate</keyword>
<dbReference type="InterPro" id="IPR015421">
    <property type="entry name" value="PyrdxlP-dep_Trfase_major"/>
</dbReference>
<evidence type="ECO:0000313" key="4">
    <source>
        <dbReference type="Proteomes" id="UP000323956"/>
    </source>
</evidence>
<dbReference type="PANTHER" id="PTHR30244:SF34">
    <property type="entry name" value="DTDP-4-AMINO-4,6-DIDEOXYGALACTOSE TRANSAMINASE"/>
    <property type="match status" value="1"/>
</dbReference>
<dbReference type="GO" id="GO:0000271">
    <property type="term" value="P:polysaccharide biosynthetic process"/>
    <property type="evidence" value="ECO:0007669"/>
    <property type="project" value="TreeGrafter"/>
</dbReference>
<dbReference type="SUPFAM" id="SSF53383">
    <property type="entry name" value="PLP-dependent transferases"/>
    <property type="match status" value="1"/>
</dbReference>
<evidence type="ECO:0000256" key="1">
    <source>
        <dbReference type="ARBA" id="ARBA00037999"/>
    </source>
</evidence>
<dbReference type="InterPro" id="IPR015422">
    <property type="entry name" value="PyrdxlP-dep_Trfase_small"/>
</dbReference>
<organism evidence="3 4">
    <name type="scientific">Paracoccus thiocyanatus</name>
    <dbReference type="NCBI Taxonomy" id="34006"/>
    <lineage>
        <taxon>Bacteria</taxon>
        <taxon>Pseudomonadati</taxon>
        <taxon>Pseudomonadota</taxon>
        <taxon>Alphaproteobacteria</taxon>
        <taxon>Rhodobacterales</taxon>
        <taxon>Paracoccaceae</taxon>
        <taxon>Paracoccus</taxon>
    </lineage>
</organism>
<evidence type="ECO:0000313" key="3">
    <source>
        <dbReference type="EMBL" id="SIQ49575.1"/>
    </source>
</evidence>
<dbReference type="InterPro" id="IPR015424">
    <property type="entry name" value="PyrdxlP-dep_Trfase"/>
</dbReference>
<dbReference type="Pfam" id="PF01041">
    <property type="entry name" value="DegT_DnrJ_EryC1"/>
    <property type="match status" value="1"/>
</dbReference>
<dbReference type="GO" id="GO:0030170">
    <property type="term" value="F:pyridoxal phosphate binding"/>
    <property type="evidence" value="ECO:0007669"/>
    <property type="project" value="TreeGrafter"/>
</dbReference>
<proteinExistence type="inferred from homology"/>
<dbReference type="PIRSF" id="PIRSF000390">
    <property type="entry name" value="PLP_StrS"/>
    <property type="match status" value="1"/>
</dbReference>
<reference evidence="3 4" key="1">
    <citation type="submission" date="2017-01" db="EMBL/GenBank/DDBJ databases">
        <authorList>
            <person name="Varghese N."/>
            <person name="Submissions S."/>
        </authorList>
    </citation>
    <scope>NUCLEOTIDE SEQUENCE [LARGE SCALE GENOMIC DNA]</scope>
    <source>
        <strain evidence="3 4">ATCC 700171</strain>
    </source>
</reference>
<dbReference type="RefSeq" id="WP_149765437.1">
    <property type="nucleotide sequence ID" value="NZ_FTMK01000008.1"/>
</dbReference>
<name>A0A1N6T857_9RHOB</name>
<sequence>MSRFPLASSSWDEAEQDALQRVIGSGRFSMGPEVAAFEADFARFTGSRYAVMVNSGSSANLAMVAALRHTQDPALRLMPGDQVIVPAVSWSTSFFPLHQYGLHLKFVDIDRETLNYDLAALAGAIDERTRAIMAVNLLGNPNDFDAIRSLIGSRRILLIEDNCESMGATFGGRQCGTFGVMGTFSTFFSHHISTMEGGLVVTDDEELYHILLALRAHGWTRNLPKFNRVTGEKSDDPFEESFRFVLPGYNLRPLEMSGALGRAQLAKLPGLVRGRRSNGARWVEAMANHPLLRIQRETGESSWFGFSLVLRPESGLSRREVLARLGALGFETRPIVSGNFTKNPVLQLMDHSLHGPMTNAEEIDLNGFFIGNHHYDIREAIEILAGFRG</sequence>
<gene>
    <name evidence="3" type="ORF">SAMN05421641_108133</name>
</gene>
<dbReference type="PANTHER" id="PTHR30244">
    <property type="entry name" value="TRANSAMINASE"/>
    <property type="match status" value="1"/>
</dbReference>
<dbReference type="InterPro" id="IPR000653">
    <property type="entry name" value="DegT/StrS_aminotransferase"/>
</dbReference>
<dbReference type="Gene3D" id="3.90.1150.10">
    <property type="entry name" value="Aspartate Aminotransferase, domain 1"/>
    <property type="match status" value="1"/>
</dbReference>
<protein>
    <submittedName>
        <fullName evidence="3">CDP-6-deoxy-D-xylo-4-hexulose-3-dehydrase</fullName>
    </submittedName>
</protein>
<dbReference type="Gene3D" id="3.40.640.10">
    <property type="entry name" value="Type I PLP-dependent aspartate aminotransferase-like (Major domain)"/>
    <property type="match status" value="1"/>
</dbReference>
<dbReference type="EMBL" id="FTMK01000008">
    <property type="protein sequence ID" value="SIQ49575.1"/>
    <property type="molecule type" value="Genomic_DNA"/>
</dbReference>
<comment type="similarity">
    <text evidence="1 2">Belongs to the DegT/DnrJ/EryC1 family.</text>
</comment>
<dbReference type="GO" id="GO:0008483">
    <property type="term" value="F:transaminase activity"/>
    <property type="evidence" value="ECO:0007669"/>
    <property type="project" value="TreeGrafter"/>
</dbReference>